<evidence type="ECO:0000313" key="11">
    <source>
        <dbReference type="Proteomes" id="UP001237642"/>
    </source>
</evidence>
<organism evidence="10 11">
    <name type="scientific">Heracleum sosnowskyi</name>
    <dbReference type="NCBI Taxonomy" id="360622"/>
    <lineage>
        <taxon>Eukaryota</taxon>
        <taxon>Viridiplantae</taxon>
        <taxon>Streptophyta</taxon>
        <taxon>Embryophyta</taxon>
        <taxon>Tracheophyta</taxon>
        <taxon>Spermatophyta</taxon>
        <taxon>Magnoliopsida</taxon>
        <taxon>eudicotyledons</taxon>
        <taxon>Gunneridae</taxon>
        <taxon>Pentapetalae</taxon>
        <taxon>asterids</taxon>
        <taxon>campanulids</taxon>
        <taxon>Apiales</taxon>
        <taxon>Apiaceae</taxon>
        <taxon>Apioideae</taxon>
        <taxon>apioid superclade</taxon>
        <taxon>Tordylieae</taxon>
        <taxon>Tordyliinae</taxon>
        <taxon>Heracleum</taxon>
    </lineage>
</organism>
<dbReference type="GO" id="GO:0005634">
    <property type="term" value="C:nucleus"/>
    <property type="evidence" value="ECO:0007669"/>
    <property type="project" value="UniProtKB-ARBA"/>
</dbReference>
<dbReference type="Pfam" id="PF04433">
    <property type="entry name" value="SWIRM"/>
    <property type="match status" value="1"/>
</dbReference>
<dbReference type="InterPro" id="IPR009057">
    <property type="entry name" value="Homeodomain-like_sf"/>
</dbReference>
<dbReference type="FunFam" id="1.10.10.60:FF:000014">
    <property type="entry name" value="SWI/SNF complex subunit SMARCC2 isoform C"/>
    <property type="match status" value="1"/>
</dbReference>
<protein>
    <submittedName>
        <fullName evidence="10">SWI/SNF complex subunit SWI3B</fullName>
    </submittedName>
</protein>
<reference evidence="10" key="2">
    <citation type="submission" date="2023-05" db="EMBL/GenBank/DDBJ databases">
        <authorList>
            <person name="Schelkunov M.I."/>
        </authorList>
    </citation>
    <scope>NUCLEOTIDE SEQUENCE</scope>
    <source>
        <strain evidence="10">Hsosn_3</strain>
        <tissue evidence="10">Leaf</tissue>
    </source>
</reference>
<feature type="region of interest" description="Disordered" evidence="6">
    <location>
        <begin position="308"/>
        <end position="328"/>
    </location>
</feature>
<dbReference type="CDD" id="cd00167">
    <property type="entry name" value="SANT"/>
    <property type="match status" value="1"/>
</dbReference>
<dbReference type="Proteomes" id="UP001237642">
    <property type="component" value="Unassembled WGS sequence"/>
</dbReference>
<keyword evidence="11" id="KW-1185">Reference proteome</keyword>
<dbReference type="Gene3D" id="1.10.10.60">
    <property type="entry name" value="Homeodomain-like"/>
    <property type="match status" value="1"/>
</dbReference>
<dbReference type="PROSITE" id="PS51293">
    <property type="entry name" value="SANT"/>
    <property type="match status" value="1"/>
</dbReference>
<accession>A0AAD8IMG0</accession>
<dbReference type="AlphaFoldDB" id="A0AAD8IMG0"/>
<keyword evidence="3" id="KW-0238">DNA-binding</keyword>
<keyword evidence="5" id="KW-0539">Nucleus</keyword>
<evidence type="ECO:0000256" key="2">
    <source>
        <dbReference type="ARBA" id="ARBA00023015"/>
    </source>
</evidence>
<dbReference type="InterPro" id="IPR007526">
    <property type="entry name" value="SWIRM"/>
</dbReference>
<keyword evidence="4" id="KW-0804">Transcription</keyword>
<feature type="domain" description="Myb-like" evidence="7">
    <location>
        <begin position="242"/>
        <end position="292"/>
    </location>
</feature>
<dbReference type="InterPro" id="IPR036388">
    <property type="entry name" value="WH-like_DNA-bd_sf"/>
</dbReference>
<evidence type="ECO:0000256" key="3">
    <source>
        <dbReference type="ARBA" id="ARBA00023125"/>
    </source>
</evidence>
<dbReference type="PROSITE" id="PS50934">
    <property type="entry name" value="SWIRM"/>
    <property type="match status" value="1"/>
</dbReference>
<reference evidence="10" key="1">
    <citation type="submission" date="2023-02" db="EMBL/GenBank/DDBJ databases">
        <title>Genome of toxic invasive species Heracleum sosnowskyi carries increased number of genes despite the absence of recent whole-genome duplications.</title>
        <authorList>
            <person name="Schelkunov M."/>
            <person name="Shtratnikova V."/>
            <person name="Makarenko M."/>
            <person name="Klepikova A."/>
            <person name="Omelchenko D."/>
            <person name="Novikova G."/>
            <person name="Obukhova E."/>
            <person name="Bogdanov V."/>
            <person name="Penin A."/>
            <person name="Logacheva M."/>
        </authorList>
    </citation>
    <scope>NUCLEOTIDE SEQUENCE</scope>
    <source>
        <strain evidence="10">Hsosn_3</strain>
        <tissue evidence="10">Leaf</tissue>
    </source>
</reference>
<evidence type="ECO:0000259" key="7">
    <source>
        <dbReference type="PROSITE" id="PS50090"/>
    </source>
</evidence>
<feature type="compositionally biased region" description="Pro residues" evidence="6">
    <location>
        <begin position="1"/>
        <end position="10"/>
    </location>
</feature>
<dbReference type="Pfam" id="PF00249">
    <property type="entry name" value="Myb_DNA-binding"/>
    <property type="match status" value="1"/>
</dbReference>
<keyword evidence="1" id="KW-0217">Developmental protein</keyword>
<evidence type="ECO:0000256" key="4">
    <source>
        <dbReference type="ARBA" id="ARBA00023163"/>
    </source>
</evidence>
<feature type="region of interest" description="Disordered" evidence="6">
    <location>
        <begin position="1"/>
        <end position="31"/>
    </location>
</feature>
<proteinExistence type="predicted"/>
<feature type="compositionally biased region" description="Polar residues" evidence="6">
    <location>
        <begin position="165"/>
        <end position="175"/>
    </location>
</feature>
<dbReference type="PROSITE" id="PS50090">
    <property type="entry name" value="MYB_LIKE"/>
    <property type="match status" value="1"/>
</dbReference>
<dbReference type="InterPro" id="IPR017884">
    <property type="entry name" value="SANT_dom"/>
</dbReference>
<comment type="caution">
    <text evidence="10">The sequence shown here is derived from an EMBL/GenBank/DDBJ whole genome shotgun (WGS) entry which is preliminary data.</text>
</comment>
<dbReference type="GO" id="GO:0003677">
    <property type="term" value="F:DNA binding"/>
    <property type="evidence" value="ECO:0007669"/>
    <property type="project" value="UniProtKB-KW"/>
</dbReference>
<evidence type="ECO:0000259" key="9">
    <source>
        <dbReference type="PROSITE" id="PS51293"/>
    </source>
</evidence>
<evidence type="ECO:0000313" key="10">
    <source>
        <dbReference type="EMBL" id="KAK1388674.1"/>
    </source>
</evidence>
<evidence type="ECO:0000256" key="5">
    <source>
        <dbReference type="ARBA" id="ARBA00023242"/>
    </source>
</evidence>
<sequence length="501" mass="55580">MAMPHAPPPNIITNTITNTNSALKTPPPPFRPPIAAGASINNNNADSHLKLPLVTPHVILIPSYSRWFSWKNIHECEVRNLPEFFEEKSATKNPRLYKYYRNSIIQRFRETPTRKITFTEARKTIIGDVGSVRRVFDFLEAWGLINYFGAPSSKPQKLEDKEASKTSNNQGSVGSAVTDGGAVTTGADSTNSRKRMCGICKSVCTIACFAREKDDVTLCARCFVRGSYKVGVGPSDFRRVEISDEEKTDWTDKETLHLLEAVMHYRDDWKKVAEHVNGRTARECVSQFVKLSFGEQFIGPLDSAEVDDNINQSTGQSGTDSVSRSTTVPPAKKMRLNPLADASNPIMAQAAFLSALVGIDVAEAAAHAAVWALYDDFNGTSFKEKAGSLTSGSTRHQEPFIALYRNAPANSPLEAFDEARLQLIKEEAELERSISGISVQMEEFQKKIMHFEEFDLEVEKESQQLEQLKNLLFADELALLFHKNAGSKSHAVAEDVKVGQT</sequence>
<dbReference type="SUPFAM" id="SSF46689">
    <property type="entry name" value="Homeodomain-like"/>
    <property type="match status" value="2"/>
</dbReference>
<feature type="compositionally biased region" description="Polar residues" evidence="6">
    <location>
        <begin position="309"/>
        <end position="328"/>
    </location>
</feature>
<feature type="domain" description="SANT" evidence="9">
    <location>
        <begin position="245"/>
        <end position="296"/>
    </location>
</feature>
<feature type="compositionally biased region" description="Low complexity" evidence="6">
    <location>
        <begin position="11"/>
        <end position="20"/>
    </location>
</feature>
<gene>
    <name evidence="10" type="ORF">POM88_016852</name>
</gene>
<evidence type="ECO:0000256" key="1">
    <source>
        <dbReference type="ARBA" id="ARBA00022473"/>
    </source>
</evidence>
<evidence type="ECO:0000259" key="8">
    <source>
        <dbReference type="PROSITE" id="PS50934"/>
    </source>
</evidence>
<evidence type="ECO:0000256" key="6">
    <source>
        <dbReference type="SAM" id="MobiDB-lite"/>
    </source>
</evidence>
<keyword evidence="2" id="KW-0805">Transcription regulation</keyword>
<name>A0AAD8IMG0_9APIA</name>
<feature type="region of interest" description="Disordered" evidence="6">
    <location>
        <begin position="153"/>
        <end position="191"/>
    </location>
</feature>
<dbReference type="InterPro" id="IPR001005">
    <property type="entry name" value="SANT/Myb"/>
</dbReference>
<dbReference type="PANTHER" id="PTHR12802:SF44">
    <property type="entry name" value="SWI_SNF COMPLEX SUBUNIT SWI3B"/>
    <property type="match status" value="1"/>
</dbReference>
<dbReference type="PANTHER" id="PTHR12802">
    <property type="entry name" value="SWI/SNF COMPLEX-RELATED"/>
    <property type="match status" value="1"/>
</dbReference>
<dbReference type="FunFam" id="1.10.10.10:FF:000020">
    <property type="entry name" value="SWI/SNF complex subunit SMARCC2 isoform c"/>
    <property type="match status" value="1"/>
</dbReference>
<dbReference type="SMART" id="SM00717">
    <property type="entry name" value="SANT"/>
    <property type="match status" value="1"/>
</dbReference>
<dbReference type="EMBL" id="JAUIZM010000004">
    <property type="protein sequence ID" value="KAK1388674.1"/>
    <property type="molecule type" value="Genomic_DNA"/>
</dbReference>
<feature type="domain" description="SWIRM" evidence="8">
    <location>
        <begin position="59"/>
        <end position="156"/>
    </location>
</feature>
<dbReference type="Gene3D" id="1.10.10.10">
    <property type="entry name" value="Winged helix-like DNA-binding domain superfamily/Winged helix DNA-binding domain"/>
    <property type="match status" value="1"/>
</dbReference>